<evidence type="ECO:0000256" key="4">
    <source>
        <dbReference type="SAM" id="Phobius"/>
    </source>
</evidence>
<reference evidence="6" key="1">
    <citation type="submission" date="2021-06" db="EMBL/GenBank/DDBJ databases">
        <title>Vibrio nov. sp., novel gut bacterium isolated from Yellow Sea oyster.</title>
        <authorList>
            <person name="Muhammad N."/>
            <person name="Nguyen T.H."/>
            <person name="Lee Y.-J."/>
            <person name="Ko J."/>
            <person name="Kim S.-G."/>
        </authorList>
    </citation>
    <scope>NUCLEOTIDE SEQUENCE</scope>
    <source>
        <strain evidence="6">OG9-811</strain>
    </source>
</reference>
<feature type="transmembrane region" description="Helical" evidence="4">
    <location>
        <begin position="161"/>
        <end position="180"/>
    </location>
</feature>
<name>A0A975U7G9_9VIBR</name>
<protein>
    <submittedName>
        <fullName evidence="6">MFS transporter</fullName>
    </submittedName>
</protein>
<feature type="transmembrane region" description="Helical" evidence="4">
    <location>
        <begin position="201"/>
        <end position="223"/>
    </location>
</feature>
<dbReference type="PANTHER" id="PTHR23521">
    <property type="entry name" value="TRANSPORTER MFS SUPERFAMILY"/>
    <property type="match status" value="1"/>
</dbReference>
<evidence type="ECO:0000256" key="2">
    <source>
        <dbReference type="ARBA" id="ARBA00022989"/>
    </source>
</evidence>
<feature type="transmembrane region" description="Helical" evidence="4">
    <location>
        <begin position="12"/>
        <end position="36"/>
    </location>
</feature>
<dbReference type="PANTHER" id="PTHR23521:SF2">
    <property type="entry name" value="TRANSPORTER MFS SUPERFAMILY"/>
    <property type="match status" value="1"/>
</dbReference>
<dbReference type="RefSeq" id="WP_218562038.1">
    <property type="nucleotide sequence ID" value="NZ_CP076642.1"/>
</dbReference>
<keyword evidence="7" id="KW-1185">Reference proteome</keyword>
<feature type="domain" description="Major facilitator superfamily (MFS) profile" evidence="5">
    <location>
        <begin position="201"/>
        <end position="384"/>
    </location>
</feature>
<dbReference type="Pfam" id="PF07690">
    <property type="entry name" value="MFS_1"/>
    <property type="match status" value="1"/>
</dbReference>
<feature type="transmembrane region" description="Helical" evidence="4">
    <location>
        <begin position="235"/>
        <end position="254"/>
    </location>
</feature>
<evidence type="ECO:0000259" key="5">
    <source>
        <dbReference type="PROSITE" id="PS50850"/>
    </source>
</evidence>
<gene>
    <name evidence="6" type="ORF">KNV97_02415</name>
</gene>
<dbReference type="GO" id="GO:0022857">
    <property type="term" value="F:transmembrane transporter activity"/>
    <property type="evidence" value="ECO:0007669"/>
    <property type="project" value="InterPro"/>
</dbReference>
<feature type="transmembrane region" description="Helical" evidence="4">
    <location>
        <begin position="354"/>
        <end position="371"/>
    </location>
</feature>
<evidence type="ECO:0000256" key="1">
    <source>
        <dbReference type="ARBA" id="ARBA00022692"/>
    </source>
</evidence>
<feature type="transmembrane region" description="Helical" evidence="4">
    <location>
        <begin position="75"/>
        <end position="94"/>
    </location>
</feature>
<dbReference type="InterPro" id="IPR020846">
    <property type="entry name" value="MFS_dom"/>
</dbReference>
<evidence type="ECO:0000313" key="6">
    <source>
        <dbReference type="EMBL" id="QXO16385.1"/>
    </source>
</evidence>
<dbReference type="AlphaFoldDB" id="A0A975U7G9"/>
<dbReference type="Proteomes" id="UP000694232">
    <property type="component" value="Chromosome 2"/>
</dbReference>
<feature type="transmembrane region" description="Helical" evidence="4">
    <location>
        <begin position="321"/>
        <end position="342"/>
    </location>
</feature>
<evidence type="ECO:0000313" key="7">
    <source>
        <dbReference type="Proteomes" id="UP000694232"/>
    </source>
</evidence>
<dbReference type="InterPro" id="IPR011701">
    <property type="entry name" value="MFS"/>
</dbReference>
<proteinExistence type="predicted"/>
<dbReference type="KEGG" id="vos:KNV97_02415"/>
<dbReference type="GO" id="GO:0005886">
    <property type="term" value="C:plasma membrane"/>
    <property type="evidence" value="ECO:0007669"/>
    <property type="project" value="TreeGrafter"/>
</dbReference>
<organism evidence="6 7">
    <name type="scientific">Vibrio ostreae</name>
    <dbReference type="NCBI Taxonomy" id="2841925"/>
    <lineage>
        <taxon>Bacteria</taxon>
        <taxon>Pseudomonadati</taxon>
        <taxon>Pseudomonadota</taxon>
        <taxon>Gammaproteobacteria</taxon>
        <taxon>Vibrionales</taxon>
        <taxon>Vibrionaceae</taxon>
        <taxon>Vibrio</taxon>
    </lineage>
</organism>
<feature type="transmembrane region" description="Helical" evidence="4">
    <location>
        <begin position="48"/>
        <end position="68"/>
    </location>
</feature>
<keyword evidence="1 4" id="KW-0812">Transmembrane</keyword>
<feature type="transmembrane region" description="Helical" evidence="4">
    <location>
        <begin position="100"/>
        <end position="122"/>
    </location>
</feature>
<dbReference type="EMBL" id="CP076642">
    <property type="protein sequence ID" value="QXO16385.1"/>
    <property type="molecule type" value="Genomic_DNA"/>
</dbReference>
<accession>A0A975U7G9</accession>
<keyword evidence="3 4" id="KW-0472">Membrane</keyword>
<keyword evidence="2 4" id="KW-1133">Transmembrane helix</keyword>
<sequence length="384" mass="40517">MSTSAVSVQRISVPVIALSLYAVASGYLMSLIPLMLSDYGLEASLASWMASVFYAGLLLGAVIMEPFVNRLGHRLAFLGCLAVLIISIVALPVLPYAAAWLVARFVAGVAVAGVFVVVESWLLHGNESGRAKRLGIYMAALYGGTAIGQLGIGVLGVSGGVPFFAIITLLVMASVVLIYGKTDQPQTQHGVSLSWKQIFKLSHAAIIGCLVSGLTLGAIYGLMPVELAKRGISHSHIGTLMALIILGAMAVQPMVPWMSKFMGRKLLMALFSLVGAGATVLPLINPGADMLAMGLFLLGMATFAIYPIAINLGCDKLDASYIVSATQVMLFSYSIGSVLGPVLADSFMQDTQGLLGYLFVILLATCIYMLMSSVKTKRQWVAGE</sequence>
<feature type="transmembrane region" description="Helical" evidence="4">
    <location>
        <begin position="134"/>
        <end position="155"/>
    </location>
</feature>
<feature type="transmembrane region" description="Helical" evidence="4">
    <location>
        <begin position="290"/>
        <end position="309"/>
    </location>
</feature>
<feature type="transmembrane region" description="Helical" evidence="4">
    <location>
        <begin position="266"/>
        <end position="284"/>
    </location>
</feature>
<evidence type="ECO:0000256" key="3">
    <source>
        <dbReference type="ARBA" id="ARBA00023136"/>
    </source>
</evidence>
<dbReference type="PROSITE" id="PS50850">
    <property type="entry name" value="MFS"/>
    <property type="match status" value="1"/>
</dbReference>